<dbReference type="PROSITE" id="PS00972">
    <property type="entry name" value="USP_1"/>
    <property type="match status" value="1"/>
</dbReference>
<dbReference type="InterPro" id="IPR018200">
    <property type="entry name" value="USP_CS"/>
</dbReference>
<reference evidence="7" key="2">
    <citation type="submission" date="2025-09" db="UniProtKB">
        <authorList>
            <consortium name="Ensembl"/>
        </authorList>
    </citation>
    <scope>IDENTIFICATION</scope>
</reference>
<dbReference type="InterPro" id="IPR050185">
    <property type="entry name" value="Ub_carboxyl-term_hydrolase"/>
</dbReference>
<organism evidence="7 8">
    <name type="scientific">Gadus morhua</name>
    <name type="common">Atlantic cod</name>
    <dbReference type="NCBI Taxonomy" id="8049"/>
    <lineage>
        <taxon>Eukaryota</taxon>
        <taxon>Metazoa</taxon>
        <taxon>Chordata</taxon>
        <taxon>Craniata</taxon>
        <taxon>Vertebrata</taxon>
        <taxon>Euteleostomi</taxon>
        <taxon>Actinopterygii</taxon>
        <taxon>Neopterygii</taxon>
        <taxon>Teleostei</taxon>
        <taxon>Neoteleostei</taxon>
        <taxon>Acanthomorphata</taxon>
        <taxon>Zeiogadaria</taxon>
        <taxon>Gadariae</taxon>
        <taxon>Gadiformes</taxon>
        <taxon>Gadoidei</taxon>
        <taxon>Gadidae</taxon>
        <taxon>Gadus</taxon>
    </lineage>
</organism>
<dbReference type="EC" id="3.4.19.12" evidence="4"/>
<dbReference type="InterPro" id="IPR036873">
    <property type="entry name" value="Rhodanese-like_dom_sf"/>
</dbReference>
<dbReference type="CDD" id="cd22265">
    <property type="entry name" value="UDM1_RNF168"/>
    <property type="match status" value="1"/>
</dbReference>
<feature type="domain" description="USP" evidence="6">
    <location>
        <begin position="648"/>
        <end position="980"/>
    </location>
</feature>
<feature type="compositionally biased region" description="Basic and acidic residues" evidence="5">
    <location>
        <begin position="581"/>
        <end position="592"/>
    </location>
</feature>
<dbReference type="PROSITE" id="PS00973">
    <property type="entry name" value="USP_2"/>
    <property type="match status" value="1"/>
</dbReference>
<dbReference type="InterPro" id="IPR001394">
    <property type="entry name" value="Peptidase_C19_UCH"/>
</dbReference>
<feature type="compositionally biased region" description="Basic and acidic residues" evidence="5">
    <location>
        <begin position="130"/>
        <end position="144"/>
    </location>
</feature>
<dbReference type="InterPro" id="IPR028889">
    <property type="entry name" value="USP"/>
</dbReference>
<sequence>MPAVSTSGAKQLYLSTSLGELNKKAEIKPDKTGTRSYVQSACKIFKAAEEGRLDRDEERAYVLYMKYLTVYDLLKKRPDFKLQQEYFLSLLGPTSFKKAIEEAEKLAESLKLRYEEAEVRKKLEEKERQELQARKEEKAVKDVSRLSPKGTSANAKKVSLVLHVPGTPPGGITAEKLFHMMKDQAITLIVMDARSHQDFEESRIQVPAQTVISVPEEAVSPGSTVHQIEAKLPESSRDQWRRRGFVDYLVLLDWFSAVPDLKLGTTLRSLKDALYKWDSITAIRSEPLVLEGGYENWLLFYPMYTTWAKVRPPRQDVISLLPQCGYQHTIAAAIPTPTCHSIQHSPTDCVLHTIDRTKKPSVRVSGDPRPGPDADPGGPSMPDRSGKPPVQSEDRVPGDQDPQEADPGSKDGEEGGAARREEESHLDRKRLERQTAKEEEEEEEEGGDRVNGLGGVRWRRGRELGSDSPGKSASLDSPAANRIVNRCAIVVLPKDVCVCVCVPQREPLTRARSEEMGRSIPGLPNGWMKFLDTVTGTYRYYHSPTNRVHLYPPEVTVPQTPPPTPPTAKPRTSRGAGPDAGTDRGAEHEQSKLKRSYSSPDISQELRDEAYTHRPATKAYAKVEIARPSAAKIRNLNPVFGGVGASLTGLRNLGNTCYMNSIMQCLCNTPAMAEYFNQNYYQEDINRANILGHKGEVAEEFGVIMKALWSGLYKIISARDFKITIGKINDQFSGCEQQDSQELLLFLMDGLHEDLNKADNRKRYKEEENDHLDDQKAADLAWSKHKLLNESIIVALFQGQFKSTVQCLTCHRKSRTFETFMYLSLPLASTSKCSLQDCLRLFSKEERLTDNNKVFCRHCKAHRDSTKKLEIWKVPPIVLVHLKRFSYEGRWKQKLQTTVDFPLEGLDLSQYVIAPRQNLKKYCLYGVSNHYGGLDGGHYTAYCKNALKQRWYKFDDHEVSEISTSHVKSSAAYILFYSTL</sequence>
<dbReference type="InterPro" id="IPR048498">
    <property type="entry name" value="WW_USP8"/>
</dbReference>
<dbReference type="Gene3D" id="1.20.58.80">
    <property type="entry name" value="Phosphotransferase system, lactose/cellobiose-type IIA subunit"/>
    <property type="match status" value="1"/>
</dbReference>
<dbReference type="GO" id="GO:0005634">
    <property type="term" value="C:nucleus"/>
    <property type="evidence" value="ECO:0007669"/>
    <property type="project" value="UniProtKB-SubCell"/>
</dbReference>
<evidence type="ECO:0000256" key="4">
    <source>
        <dbReference type="RuleBase" id="RU366025"/>
    </source>
</evidence>
<dbReference type="GO" id="GO:0005886">
    <property type="term" value="C:plasma membrane"/>
    <property type="evidence" value="ECO:0007669"/>
    <property type="project" value="UniProtKB-SubCell"/>
</dbReference>
<dbReference type="Gene3D" id="3.90.70.10">
    <property type="entry name" value="Cysteine proteinases"/>
    <property type="match status" value="1"/>
</dbReference>
<reference evidence="7" key="1">
    <citation type="submission" date="2025-08" db="UniProtKB">
        <authorList>
            <consortium name="Ensembl"/>
        </authorList>
    </citation>
    <scope>IDENTIFICATION</scope>
</reference>
<dbReference type="Proteomes" id="UP000694546">
    <property type="component" value="Chromosome 14"/>
</dbReference>
<dbReference type="InterPro" id="IPR015063">
    <property type="entry name" value="USP8_dimer"/>
</dbReference>
<dbReference type="CDD" id="cd02674">
    <property type="entry name" value="Peptidase_C19R"/>
    <property type="match status" value="1"/>
</dbReference>
<dbReference type="Ensembl" id="ENSGMOT00000017621.2">
    <property type="protein sequence ID" value="ENSGMOP00000017193.2"/>
    <property type="gene ID" value="ENSGMOG00000016010.2"/>
</dbReference>
<keyword evidence="4" id="KW-0645">Protease</keyword>
<dbReference type="Pfam" id="PF08969">
    <property type="entry name" value="USP8_dimer"/>
    <property type="match status" value="1"/>
</dbReference>
<dbReference type="GO" id="GO:0016579">
    <property type="term" value="P:protein deubiquitination"/>
    <property type="evidence" value="ECO:0007669"/>
    <property type="project" value="InterPro"/>
</dbReference>
<evidence type="ECO:0000313" key="8">
    <source>
        <dbReference type="Proteomes" id="UP000694546"/>
    </source>
</evidence>
<dbReference type="Pfam" id="PF20625">
    <property type="entry name" value="WW_USP8"/>
    <property type="match status" value="1"/>
</dbReference>
<evidence type="ECO:0000256" key="1">
    <source>
        <dbReference type="ARBA" id="ARBA00000707"/>
    </source>
</evidence>
<evidence type="ECO:0000313" key="7">
    <source>
        <dbReference type="Ensembl" id="ENSGMOP00000017193.2"/>
    </source>
</evidence>
<gene>
    <name evidence="7" type="primary">usp8</name>
</gene>
<keyword evidence="8" id="KW-1185">Reference proteome</keyword>
<evidence type="ECO:0000256" key="3">
    <source>
        <dbReference type="ARBA" id="ARBA00022801"/>
    </source>
</evidence>
<feature type="region of interest" description="Disordered" evidence="5">
    <location>
        <begin position="130"/>
        <end position="150"/>
    </location>
</feature>
<dbReference type="GO" id="GO:0017124">
    <property type="term" value="F:SH3 domain binding"/>
    <property type="evidence" value="ECO:0007669"/>
    <property type="project" value="UniProtKB-KW"/>
</dbReference>
<feature type="compositionally biased region" description="Low complexity" evidence="5">
    <location>
        <begin position="374"/>
        <end position="383"/>
    </location>
</feature>
<dbReference type="GeneTree" id="ENSGT00940000157542"/>
<feature type="region of interest" description="Disordered" evidence="5">
    <location>
        <begin position="354"/>
        <end position="477"/>
    </location>
</feature>
<proteinExistence type="inferred from homology"/>
<keyword evidence="3 4" id="KW-0378">Hydrolase</keyword>
<accession>A0A8C4ZLE8</accession>
<feature type="region of interest" description="Disordered" evidence="5">
    <location>
        <begin position="549"/>
        <end position="608"/>
    </location>
</feature>
<dbReference type="Pfam" id="PF00443">
    <property type="entry name" value="UCH"/>
    <property type="match status" value="1"/>
</dbReference>
<dbReference type="PROSITE" id="PS50235">
    <property type="entry name" value="USP_3"/>
    <property type="match status" value="1"/>
</dbReference>
<dbReference type="GO" id="GO:0030496">
    <property type="term" value="C:midbody"/>
    <property type="evidence" value="ECO:0007669"/>
    <property type="project" value="UniProtKB-ARBA"/>
</dbReference>
<feature type="compositionally biased region" description="Pro residues" evidence="5">
    <location>
        <begin position="559"/>
        <end position="568"/>
    </location>
</feature>
<dbReference type="SUPFAM" id="SSF54001">
    <property type="entry name" value="Cysteine proteinases"/>
    <property type="match status" value="1"/>
</dbReference>
<comment type="catalytic activity">
    <reaction evidence="1 4">
        <text>Thiol-dependent hydrolysis of ester, thioester, amide, peptide and isopeptide bonds formed by the C-terminal Gly of ubiquitin (a 76-residue protein attached to proteins as an intracellular targeting signal).</text>
        <dbReference type="EC" id="3.4.19.12"/>
    </reaction>
</comment>
<dbReference type="GO" id="GO:0004843">
    <property type="term" value="F:cysteine-type deubiquitinase activity"/>
    <property type="evidence" value="ECO:0007669"/>
    <property type="project" value="UniProtKB-UniRule"/>
</dbReference>
<dbReference type="GO" id="GO:0005829">
    <property type="term" value="C:cytosol"/>
    <property type="evidence" value="ECO:0007669"/>
    <property type="project" value="UniProtKB-ARBA"/>
</dbReference>
<comment type="similarity">
    <text evidence="2 4">Belongs to the peptidase C19 family.</text>
</comment>
<dbReference type="Gene3D" id="3.40.250.10">
    <property type="entry name" value="Rhodanese-like domain"/>
    <property type="match status" value="1"/>
</dbReference>
<keyword evidence="4" id="KW-0788">Thiol protease</keyword>
<evidence type="ECO:0000259" key="6">
    <source>
        <dbReference type="PROSITE" id="PS50235"/>
    </source>
</evidence>
<dbReference type="PANTHER" id="PTHR21646:SF27">
    <property type="entry name" value="UBIQUITIN CARBOXYL-TERMINAL HYDROLASE 8"/>
    <property type="match status" value="1"/>
</dbReference>
<evidence type="ECO:0000256" key="2">
    <source>
        <dbReference type="ARBA" id="ARBA00009085"/>
    </source>
</evidence>
<dbReference type="SUPFAM" id="SSF52821">
    <property type="entry name" value="Rhodanese/Cell cycle control phosphatase"/>
    <property type="match status" value="1"/>
</dbReference>
<name>A0A8C4ZLE8_GADMO</name>
<dbReference type="AlphaFoldDB" id="A0A8C4ZLE8"/>
<protein>
    <recommendedName>
        <fullName evidence="4">Ubiquitin carboxyl-terminal hydrolase</fullName>
        <ecNumber evidence="4">3.4.19.12</ecNumber>
    </recommendedName>
</protein>
<evidence type="ECO:0000256" key="5">
    <source>
        <dbReference type="SAM" id="MobiDB-lite"/>
    </source>
</evidence>
<dbReference type="SUPFAM" id="SSF140856">
    <property type="entry name" value="USP8 N-terminal domain-like"/>
    <property type="match status" value="1"/>
</dbReference>
<keyword evidence="4" id="KW-0833">Ubl conjugation pathway</keyword>
<dbReference type="InterPro" id="IPR038765">
    <property type="entry name" value="Papain-like_cys_pep_sf"/>
</dbReference>
<feature type="compositionally biased region" description="Basic and acidic residues" evidence="5">
    <location>
        <begin position="407"/>
        <end position="437"/>
    </location>
</feature>
<dbReference type="PANTHER" id="PTHR21646">
    <property type="entry name" value="UBIQUITIN CARBOXYL-TERMINAL HYDROLASE"/>
    <property type="match status" value="1"/>
</dbReference>
<dbReference type="GO" id="GO:0010008">
    <property type="term" value="C:endosome membrane"/>
    <property type="evidence" value="ECO:0007669"/>
    <property type="project" value="UniProtKB-SubCell"/>
</dbReference>
<dbReference type="GO" id="GO:0006508">
    <property type="term" value="P:proteolysis"/>
    <property type="evidence" value="ECO:0007669"/>
    <property type="project" value="UniProtKB-KW"/>
</dbReference>